<dbReference type="Proteomes" id="UP001175211">
    <property type="component" value="Unassembled WGS sequence"/>
</dbReference>
<keyword evidence="1" id="KW-0347">Helicase</keyword>
<comment type="cofactor">
    <cofactor evidence="1">
        <name>Mg(2+)</name>
        <dbReference type="ChEBI" id="CHEBI:18420"/>
    </cofactor>
</comment>
<sequence length="139" mass="15625">MIGCKLLYDVCEALQIAKENDKPFGGINIIFMGDFAQLPPVGQVRLYAHLNTRSTGQLHQMNMIGKVLWYSVDTVVQLHEVMWQAGSANEEFISLLALESVRPDWNTLDWNTAPVIVYENAIKDAVNEDSARSFSRHTG</sequence>
<comment type="caution">
    <text evidence="3">The sequence shown here is derived from an EMBL/GenBank/DDBJ whole genome shotgun (WGS) entry which is preliminary data.</text>
</comment>
<comment type="similarity">
    <text evidence="1">Belongs to the helicase family.</text>
</comment>
<evidence type="ECO:0000313" key="4">
    <source>
        <dbReference type="Proteomes" id="UP001175211"/>
    </source>
</evidence>
<dbReference type="AlphaFoldDB" id="A0AA39MZV8"/>
<dbReference type="GO" id="GO:0006310">
    <property type="term" value="P:DNA recombination"/>
    <property type="evidence" value="ECO:0007669"/>
    <property type="project" value="UniProtKB-KW"/>
</dbReference>
<accession>A0AA39MZV8</accession>
<dbReference type="PANTHER" id="PTHR47642">
    <property type="entry name" value="ATP-DEPENDENT DNA HELICASE"/>
    <property type="match status" value="1"/>
</dbReference>
<dbReference type="GO" id="GO:0016787">
    <property type="term" value="F:hydrolase activity"/>
    <property type="evidence" value="ECO:0007669"/>
    <property type="project" value="UniProtKB-KW"/>
</dbReference>
<keyword evidence="1" id="KW-0234">DNA repair</keyword>
<evidence type="ECO:0000259" key="2">
    <source>
        <dbReference type="Pfam" id="PF05970"/>
    </source>
</evidence>
<keyword evidence="1" id="KW-0067">ATP-binding</keyword>
<keyword evidence="1" id="KW-0547">Nucleotide-binding</keyword>
<dbReference type="GO" id="GO:0006281">
    <property type="term" value="P:DNA repair"/>
    <property type="evidence" value="ECO:0007669"/>
    <property type="project" value="UniProtKB-KW"/>
</dbReference>
<feature type="domain" description="DNA helicase Pif1-like DEAD-box helicase" evidence="2">
    <location>
        <begin position="16"/>
        <end position="87"/>
    </location>
</feature>
<keyword evidence="1" id="KW-0227">DNA damage</keyword>
<keyword evidence="1" id="KW-0378">Hydrolase</keyword>
<protein>
    <recommendedName>
        <fullName evidence="1">ATP-dependent DNA helicase</fullName>
        <ecNumber evidence="1">5.6.2.3</ecNumber>
    </recommendedName>
</protein>
<dbReference type="InterPro" id="IPR010285">
    <property type="entry name" value="DNA_helicase_pif1-like_DEAD"/>
</dbReference>
<dbReference type="EMBL" id="JAUEPS010000030">
    <property type="protein sequence ID" value="KAK0452807.1"/>
    <property type="molecule type" value="Genomic_DNA"/>
</dbReference>
<dbReference type="InterPro" id="IPR051055">
    <property type="entry name" value="PIF1_helicase"/>
</dbReference>
<gene>
    <name evidence="3" type="ORF">EV420DRAFT_1621676</name>
</gene>
<comment type="catalytic activity">
    <reaction evidence="1">
        <text>ATP + H2O = ADP + phosphate + H(+)</text>
        <dbReference type="Rhea" id="RHEA:13065"/>
        <dbReference type="ChEBI" id="CHEBI:15377"/>
        <dbReference type="ChEBI" id="CHEBI:15378"/>
        <dbReference type="ChEBI" id="CHEBI:30616"/>
        <dbReference type="ChEBI" id="CHEBI:43474"/>
        <dbReference type="ChEBI" id="CHEBI:456216"/>
        <dbReference type="EC" id="5.6.2.3"/>
    </reaction>
</comment>
<dbReference type="GO" id="GO:0005524">
    <property type="term" value="F:ATP binding"/>
    <property type="evidence" value="ECO:0007669"/>
    <property type="project" value="UniProtKB-KW"/>
</dbReference>
<name>A0AA39MZV8_ARMTA</name>
<proteinExistence type="inferred from homology"/>
<dbReference type="Pfam" id="PF05970">
    <property type="entry name" value="PIF1"/>
    <property type="match status" value="1"/>
</dbReference>
<keyword evidence="1" id="KW-0233">DNA recombination</keyword>
<dbReference type="GeneID" id="85359274"/>
<dbReference type="InterPro" id="IPR027417">
    <property type="entry name" value="P-loop_NTPase"/>
</dbReference>
<evidence type="ECO:0000256" key="1">
    <source>
        <dbReference type="RuleBase" id="RU363044"/>
    </source>
</evidence>
<dbReference type="EC" id="5.6.2.3" evidence="1"/>
<dbReference type="Gene3D" id="3.40.50.300">
    <property type="entry name" value="P-loop containing nucleotide triphosphate hydrolases"/>
    <property type="match status" value="1"/>
</dbReference>
<keyword evidence="4" id="KW-1185">Reference proteome</keyword>
<evidence type="ECO:0000313" key="3">
    <source>
        <dbReference type="EMBL" id="KAK0452807.1"/>
    </source>
</evidence>
<organism evidence="3 4">
    <name type="scientific">Armillaria tabescens</name>
    <name type="common">Ringless honey mushroom</name>
    <name type="synonym">Agaricus tabescens</name>
    <dbReference type="NCBI Taxonomy" id="1929756"/>
    <lineage>
        <taxon>Eukaryota</taxon>
        <taxon>Fungi</taxon>
        <taxon>Dikarya</taxon>
        <taxon>Basidiomycota</taxon>
        <taxon>Agaricomycotina</taxon>
        <taxon>Agaricomycetes</taxon>
        <taxon>Agaricomycetidae</taxon>
        <taxon>Agaricales</taxon>
        <taxon>Marasmiineae</taxon>
        <taxon>Physalacriaceae</taxon>
        <taxon>Desarmillaria</taxon>
    </lineage>
</organism>
<reference evidence="3" key="1">
    <citation type="submission" date="2023-06" db="EMBL/GenBank/DDBJ databases">
        <authorList>
            <consortium name="Lawrence Berkeley National Laboratory"/>
            <person name="Ahrendt S."/>
            <person name="Sahu N."/>
            <person name="Indic B."/>
            <person name="Wong-Bajracharya J."/>
            <person name="Merenyi Z."/>
            <person name="Ke H.-M."/>
            <person name="Monk M."/>
            <person name="Kocsube S."/>
            <person name="Drula E."/>
            <person name="Lipzen A."/>
            <person name="Balint B."/>
            <person name="Henrissat B."/>
            <person name="Andreopoulos B."/>
            <person name="Martin F.M."/>
            <person name="Harder C.B."/>
            <person name="Rigling D."/>
            <person name="Ford K.L."/>
            <person name="Foster G.D."/>
            <person name="Pangilinan J."/>
            <person name="Papanicolaou A."/>
            <person name="Barry K."/>
            <person name="LaButti K."/>
            <person name="Viragh M."/>
            <person name="Koriabine M."/>
            <person name="Yan M."/>
            <person name="Riley R."/>
            <person name="Champramary S."/>
            <person name="Plett K.L."/>
            <person name="Tsai I.J."/>
            <person name="Slot J."/>
            <person name="Sipos G."/>
            <person name="Plett J."/>
            <person name="Nagy L.G."/>
            <person name="Grigoriev I.V."/>
        </authorList>
    </citation>
    <scope>NUCLEOTIDE SEQUENCE</scope>
    <source>
        <strain evidence="3">CCBAS 213</strain>
    </source>
</reference>
<dbReference type="GO" id="GO:0000723">
    <property type="term" value="P:telomere maintenance"/>
    <property type="evidence" value="ECO:0007669"/>
    <property type="project" value="InterPro"/>
</dbReference>
<dbReference type="RefSeq" id="XP_060328143.1">
    <property type="nucleotide sequence ID" value="XM_060475726.1"/>
</dbReference>
<dbReference type="GO" id="GO:0043139">
    <property type="term" value="F:5'-3' DNA helicase activity"/>
    <property type="evidence" value="ECO:0007669"/>
    <property type="project" value="UniProtKB-EC"/>
</dbReference>